<dbReference type="EMBL" id="AOIL01000070">
    <property type="protein sequence ID" value="ELY84873.1"/>
    <property type="molecule type" value="Genomic_DNA"/>
</dbReference>
<name>L9ZI86_9EURY</name>
<protein>
    <submittedName>
        <fullName evidence="1">Uncharacterized protein</fullName>
    </submittedName>
</protein>
<comment type="caution">
    <text evidence="1">The sequence shown here is derived from an EMBL/GenBank/DDBJ whole genome shotgun (WGS) entry which is preliminary data.</text>
</comment>
<evidence type="ECO:0000313" key="1">
    <source>
        <dbReference type="EMBL" id="ELY84873.1"/>
    </source>
</evidence>
<evidence type="ECO:0000313" key="2">
    <source>
        <dbReference type="Proteomes" id="UP000011648"/>
    </source>
</evidence>
<reference evidence="1 2" key="1">
    <citation type="journal article" date="2014" name="PLoS Genet.">
        <title>Phylogenetically driven sequencing of extremely halophilic archaea reveals strategies for static and dynamic osmo-response.</title>
        <authorList>
            <person name="Becker E.A."/>
            <person name="Seitzer P.M."/>
            <person name="Tritt A."/>
            <person name="Larsen D."/>
            <person name="Krusor M."/>
            <person name="Yao A.I."/>
            <person name="Wu D."/>
            <person name="Madern D."/>
            <person name="Eisen J.A."/>
            <person name="Darling A.E."/>
            <person name="Facciotti M.T."/>
        </authorList>
    </citation>
    <scope>NUCLEOTIDE SEQUENCE [LARGE SCALE GENOMIC DNA]</scope>
    <source>
        <strain evidence="1 2">DSM 12281</strain>
    </source>
</reference>
<gene>
    <name evidence="1" type="ORF">C484_22038</name>
</gene>
<dbReference type="AlphaFoldDB" id="L9ZI86"/>
<keyword evidence="2" id="KW-1185">Reference proteome</keyword>
<organism evidence="1 2">
    <name type="scientific">Natrialba taiwanensis DSM 12281</name>
    <dbReference type="NCBI Taxonomy" id="1230458"/>
    <lineage>
        <taxon>Archaea</taxon>
        <taxon>Methanobacteriati</taxon>
        <taxon>Methanobacteriota</taxon>
        <taxon>Stenosarchaea group</taxon>
        <taxon>Halobacteria</taxon>
        <taxon>Halobacteriales</taxon>
        <taxon>Natrialbaceae</taxon>
        <taxon>Natrialba</taxon>
    </lineage>
</organism>
<dbReference type="PATRIC" id="fig|1230458.4.peg.4450"/>
<proteinExistence type="predicted"/>
<sequence>MPSKSDTRNRIHLVTVHTSKVSVVDHRDGDRRVEFRPDASDTALVALVGRDAPRRRAPNFYDHRSKTAYCVGESEA</sequence>
<accession>L9ZI86</accession>
<dbReference type="Proteomes" id="UP000011648">
    <property type="component" value="Unassembled WGS sequence"/>
</dbReference>